<dbReference type="RefSeq" id="WP_208861532.1">
    <property type="nucleotide sequence ID" value="NZ_QTUJ01000001.1"/>
</dbReference>
<comment type="caution">
    <text evidence="3">The sequence shown here is derived from an EMBL/GenBank/DDBJ whole genome shotgun (WGS) entry which is preliminary data.</text>
</comment>
<dbReference type="AlphaFoldDB" id="A0A3D9XRS6"/>
<reference evidence="3 4" key="1">
    <citation type="submission" date="2018-08" db="EMBL/GenBank/DDBJ databases">
        <title>Genomic Encyclopedia of Archaeal and Bacterial Type Strains, Phase II (KMG-II): from individual species to whole genera.</title>
        <authorList>
            <person name="Goeker M."/>
        </authorList>
    </citation>
    <scope>NUCLEOTIDE SEQUENCE [LARGE SCALE GENOMIC DNA]</scope>
    <source>
        <strain evidence="3 4">DSM 17099</strain>
    </source>
</reference>
<dbReference type="InterPro" id="IPR006076">
    <property type="entry name" value="FAD-dep_OxRdtase"/>
</dbReference>
<dbReference type="Pfam" id="PF01266">
    <property type="entry name" value="DAO"/>
    <property type="match status" value="1"/>
</dbReference>
<dbReference type="EMBL" id="QTUJ01000001">
    <property type="protein sequence ID" value="REF73095.1"/>
    <property type="molecule type" value="Genomic_DNA"/>
</dbReference>
<sequence>MTSHRIKPSDLPRHPGVSGWVAMLPPRKPTPALKAAITADIAVIGAGFAGLSAARRLAQIDPGLRIAVLEAGVVGDGPAGRNSGFIIDLPHEVSSEDYGGTALQKSRDHITLQRRAVDFAVELAQEKGWPREVLDMCGRYNVAMSPEGDHHILDYARQLDQLGEEYRLLDRAEIADVTGSQAFSSAIFMPGTAMVQPAAYIRGLADALAGNVTLYQQSPAMAFEPKGAGWLVKTPGGSVQAGRIVLANNGYAERFGFFRGRLLHVYTYASMTEPFSPNRLGGLRDWAATPSSPMGTTLRRVSGADGDRLLVRSRYTCNPSMTVGEGTLRRAGHVHDGKFAHRFPRLSDVKMQYRWGGAMAVTLNSVPAWGEVEKGVFAACGCNGLGASNATASGLAAAEEMMGIPTDLTRIYRDFPAPKKLPPQPFLTIGAKATLAIRERRAGIE</sequence>
<dbReference type="GO" id="GO:0016491">
    <property type="term" value="F:oxidoreductase activity"/>
    <property type="evidence" value="ECO:0007669"/>
    <property type="project" value="UniProtKB-KW"/>
</dbReference>
<feature type="domain" description="FAD dependent oxidoreductase" evidence="2">
    <location>
        <begin position="40"/>
        <end position="399"/>
    </location>
</feature>
<dbReference type="GO" id="GO:0005737">
    <property type="term" value="C:cytoplasm"/>
    <property type="evidence" value="ECO:0007669"/>
    <property type="project" value="TreeGrafter"/>
</dbReference>
<gene>
    <name evidence="3" type="ORF">BDD41_1616</name>
</gene>
<protein>
    <submittedName>
        <fullName evidence="3">Glycine/D-amino acid oxidase-like deaminating enzyme</fullName>
    </submittedName>
</protein>
<dbReference type="Proteomes" id="UP000256941">
    <property type="component" value="Unassembled WGS sequence"/>
</dbReference>
<evidence type="ECO:0000313" key="4">
    <source>
        <dbReference type="Proteomes" id="UP000256941"/>
    </source>
</evidence>
<evidence type="ECO:0000313" key="3">
    <source>
        <dbReference type="EMBL" id="REF73095.1"/>
    </source>
</evidence>
<keyword evidence="1" id="KW-0560">Oxidoreductase</keyword>
<dbReference type="PANTHER" id="PTHR13847:SF281">
    <property type="entry name" value="FAD DEPENDENT OXIDOREDUCTASE DOMAIN-CONTAINING PROTEIN"/>
    <property type="match status" value="1"/>
</dbReference>
<dbReference type="PANTHER" id="PTHR13847">
    <property type="entry name" value="SARCOSINE DEHYDROGENASE-RELATED"/>
    <property type="match status" value="1"/>
</dbReference>
<evidence type="ECO:0000259" key="2">
    <source>
        <dbReference type="Pfam" id="PF01266"/>
    </source>
</evidence>
<dbReference type="SUPFAM" id="SSF51905">
    <property type="entry name" value="FAD/NAD(P)-binding domain"/>
    <property type="match status" value="1"/>
</dbReference>
<proteinExistence type="predicted"/>
<dbReference type="InterPro" id="IPR036188">
    <property type="entry name" value="FAD/NAD-bd_sf"/>
</dbReference>
<evidence type="ECO:0000256" key="1">
    <source>
        <dbReference type="ARBA" id="ARBA00023002"/>
    </source>
</evidence>
<dbReference type="Gene3D" id="3.50.50.60">
    <property type="entry name" value="FAD/NAD(P)-binding domain"/>
    <property type="match status" value="1"/>
</dbReference>
<name>A0A3D9XRS6_PARVE</name>
<dbReference type="Gene3D" id="3.30.9.10">
    <property type="entry name" value="D-Amino Acid Oxidase, subunit A, domain 2"/>
    <property type="match status" value="1"/>
</dbReference>
<organism evidence="3 4">
    <name type="scientific">Paracoccus versutus</name>
    <name type="common">Thiobacillus versutus</name>
    <dbReference type="NCBI Taxonomy" id="34007"/>
    <lineage>
        <taxon>Bacteria</taxon>
        <taxon>Pseudomonadati</taxon>
        <taxon>Pseudomonadota</taxon>
        <taxon>Alphaproteobacteria</taxon>
        <taxon>Rhodobacterales</taxon>
        <taxon>Paracoccaceae</taxon>
        <taxon>Paracoccus</taxon>
    </lineage>
</organism>
<accession>A0A3D9XRS6</accession>